<keyword evidence="2" id="KW-1185">Reference proteome</keyword>
<dbReference type="Proteomes" id="UP000617743">
    <property type="component" value="Unassembled WGS sequence"/>
</dbReference>
<dbReference type="SUPFAM" id="SSF101898">
    <property type="entry name" value="NHL repeat"/>
    <property type="match status" value="1"/>
</dbReference>
<evidence type="ECO:0000313" key="1">
    <source>
        <dbReference type="EMBL" id="GGX31512.1"/>
    </source>
</evidence>
<protein>
    <submittedName>
        <fullName evidence="1">Uncharacterized protein</fullName>
    </submittedName>
</protein>
<sequence length="293" mass="33131">MALRSHALLPRQYDHQKVLATTVDAWGRALWLICPNAELQPSSFGRAYPQPRTRPYDALLVINSGGTVREQLLRGVSLRVTRLDALPNGRLVLEGSGDAREHNAQIYGPDGRRRRSFAMGRAVEYLMADRRHHVWSAYFDEGVYIDPISAAGLVRWDSGGNQQWGYTPPEGIEYIDTVYAFNVDDGVAWASYYPTFPLLEARTDGQIRLRRTPVVAPAGMAVHEKQIVMLGGNRQPDRLHRCRMTEHEALLIEEACLTLPNGAPLKRYARPIGRGRHLYLRGTSLRQWYVMGI</sequence>
<dbReference type="RefSeq" id="WP_229906740.1">
    <property type="nucleotide sequence ID" value="NZ_BMWC01000016.1"/>
</dbReference>
<name>A0ABQ2XT85_9ACTN</name>
<comment type="caution">
    <text evidence="1">The sequence shown here is derived from an EMBL/GenBank/DDBJ whole genome shotgun (WGS) entry which is preliminary data.</text>
</comment>
<proteinExistence type="predicted"/>
<organism evidence="1 2">
    <name type="scientific">Streptomyces lomondensis</name>
    <dbReference type="NCBI Taxonomy" id="68229"/>
    <lineage>
        <taxon>Bacteria</taxon>
        <taxon>Bacillati</taxon>
        <taxon>Actinomycetota</taxon>
        <taxon>Actinomycetes</taxon>
        <taxon>Kitasatosporales</taxon>
        <taxon>Streptomycetaceae</taxon>
        <taxon>Streptomyces</taxon>
    </lineage>
</organism>
<dbReference type="EMBL" id="BMWC01000016">
    <property type="protein sequence ID" value="GGX31512.1"/>
    <property type="molecule type" value="Genomic_DNA"/>
</dbReference>
<accession>A0ABQ2XT85</accession>
<reference evidence="2" key="1">
    <citation type="journal article" date="2019" name="Int. J. Syst. Evol. Microbiol.">
        <title>The Global Catalogue of Microorganisms (GCM) 10K type strain sequencing project: providing services to taxonomists for standard genome sequencing and annotation.</title>
        <authorList>
            <consortium name="The Broad Institute Genomics Platform"/>
            <consortium name="The Broad Institute Genome Sequencing Center for Infectious Disease"/>
            <person name="Wu L."/>
            <person name="Ma J."/>
        </authorList>
    </citation>
    <scope>NUCLEOTIDE SEQUENCE [LARGE SCALE GENOMIC DNA]</scope>
    <source>
        <strain evidence="2">JCM 4866</strain>
    </source>
</reference>
<gene>
    <name evidence="1" type="ORF">GCM10010383_72350</name>
</gene>
<evidence type="ECO:0000313" key="2">
    <source>
        <dbReference type="Proteomes" id="UP000617743"/>
    </source>
</evidence>